<organism evidence="3 4">
    <name type="scientific">Halodurantibacterium flavum</name>
    <dbReference type="NCBI Taxonomy" id="1382802"/>
    <lineage>
        <taxon>Bacteria</taxon>
        <taxon>Pseudomonadati</taxon>
        <taxon>Pseudomonadota</taxon>
        <taxon>Alphaproteobacteria</taxon>
        <taxon>Rhodobacterales</taxon>
        <taxon>Paracoccaceae</taxon>
        <taxon>Halodurantibacterium</taxon>
    </lineage>
</organism>
<evidence type="ECO:0008006" key="5">
    <source>
        <dbReference type="Google" id="ProtNLM"/>
    </source>
</evidence>
<evidence type="ECO:0000256" key="2">
    <source>
        <dbReference type="SAM" id="Phobius"/>
    </source>
</evidence>
<feature type="transmembrane region" description="Helical" evidence="2">
    <location>
        <begin position="6"/>
        <end position="24"/>
    </location>
</feature>
<keyword evidence="2" id="KW-0472">Membrane</keyword>
<feature type="compositionally biased region" description="Basic residues" evidence="1">
    <location>
        <begin position="101"/>
        <end position="111"/>
    </location>
</feature>
<keyword evidence="2" id="KW-1133">Transmembrane helix</keyword>
<evidence type="ECO:0000313" key="4">
    <source>
        <dbReference type="Proteomes" id="UP001597353"/>
    </source>
</evidence>
<dbReference type="Proteomes" id="UP001597353">
    <property type="component" value="Unassembled WGS sequence"/>
</dbReference>
<gene>
    <name evidence="3" type="ORF">ACFSGJ_15550</name>
</gene>
<evidence type="ECO:0000256" key="1">
    <source>
        <dbReference type="SAM" id="MobiDB-lite"/>
    </source>
</evidence>
<reference evidence="4" key="1">
    <citation type="journal article" date="2019" name="Int. J. Syst. Evol. Microbiol.">
        <title>The Global Catalogue of Microorganisms (GCM) 10K type strain sequencing project: providing services to taxonomists for standard genome sequencing and annotation.</title>
        <authorList>
            <consortium name="The Broad Institute Genomics Platform"/>
            <consortium name="The Broad Institute Genome Sequencing Center for Infectious Disease"/>
            <person name="Wu L."/>
            <person name="Ma J."/>
        </authorList>
    </citation>
    <scope>NUCLEOTIDE SEQUENCE [LARGE SCALE GENOMIC DNA]</scope>
    <source>
        <strain evidence="4">CGMCC 4.7242</strain>
    </source>
</reference>
<feature type="region of interest" description="Disordered" evidence="1">
    <location>
        <begin position="98"/>
        <end position="119"/>
    </location>
</feature>
<comment type="caution">
    <text evidence="3">The sequence shown here is derived from an EMBL/GenBank/DDBJ whole genome shotgun (WGS) entry which is preliminary data.</text>
</comment>
<keyword evidence="2" id="KW-0812">Transmembrane</keyword>
<proteinExistence type="predicted"/>
<dbReference type="RefSeq" id="WP_390263785.1">
    <property type="nucleotide sequence ID" value="NZ_JBHUGH010000012.1"/>
</dbReference>
<sequence>MQIISDLLLVSGSIAAAGYCLVLSHRLRRFTRLEGGMGGAIAVLSSQVEELTRVLRRAEAASKASAGALDSQVSKATAAANRLELLLAAMHDLPEVETRAPRARSVRHRTGRYSFEPAE</sequence>
<protein>
    <recommendedName>
        <fullName evidence="5">Chemotaxis protein</fullName>
    </recommendedName>
</protein>
<dbReference type="EMBL" id="JBHUGH010000012">
    <property type="protein sequence ID" value="MFD1913628.1"/>
    <property type="molecule type" value="Genomic_DNA"/>
</dbReference>
<accession>A0ABW4S955</accession>
<keyword evidence="4" id="KW-1185">Reference proteome</keyword>
<name>A0ABW4S955_9RHOB</name>
<evidence type="ECO:0000313" key="3">
    <source>
        <dbReference type="EMBL" id="MFD1913628.1"/>
    </source>
</evidence>